<dbReference type="PANTHER" id="PTHR43591:SF24">
    <property type="entry name" value="2-METHOXY-6-POLYPRENYL-1,4-BENZOQUINOL METHYLASE, MITOCHONDRIAL"/>
    <property type="match status" value="1"/>
</dbReference>
<keyword evidence="1 4" id="KW-0489">Methyltransferase</keyword>
<dbReference type="PROSITE" id="PS01184">
    <property type="entry name" value="UBIE_2"/>
    <property type="match status" value="1"/>
</dbReference>
<dbReference type="EC" id="2.1.1.201" evidence="4"/>
<comment type="catalytic activity">
    <reaction evidence="4">
        <text>a 2-methoxy-6-(all-trans-polyprenyl)benzene-1,4-diol + S-adenosyl-L-methionine = a 5-methoxy-2-methyl-3-(all-trans-polyprenyl)benzene-1,4-diol + S-adenosyl-L-homocysteine + H(+)</text>
        <dbReference type="Rhea" id="RHEA:28286"/>
        <dbReference type="Rhea" id="RHEA-COMP:10858"/>
        <dbReference type="Rhea" id="RHEA-COMP:10859"/>
        <dbReference type="ChEBI" id="CHEBI:15378"/>
        <dbReference type="ChEBI" id="CHEBI:57856"/>
        <dbReference type="ChEBI" id="CHEBI:59789"/>
        <dbReference type="ChEBI" id="CHEBI:84166"/>
        <dbReference type="ChEBI" id="CHEBI:84167"/>
        <dbReference type="EC" id="2.1.1.201"/>
    </reaction>
</comment>
<reference evidence="5 6" key="1">
    <citation type="submission" date="2023-11" db="EMBL/GenBank/DDBJ databases">
        <title>Dfirmibasis_genome.</title>
        <authorList>
            <person name="Edelbroek B."/>
            <person name="Kjellin J."/>
            <person name="Jerlstrom-Hultqvist J."/>
            <person name="Soderbom F."/>
        </authorList>
    </citation>
    <scope>NUCLEOTIDE SEQUENCE [LARGE SCALE GENOMIC DNA]</scope>
    <source>
        <strain evidence="5 6">TNS-C-14</strain>
    </source>
</reference>
<comment type="pathway">
    <text evidence="4">Cofactor biosynthesis; ubiquinone biosynthesis.</text>
</comment>
<dbReference type="InterPro" id="IPR023576">
    <property type="entry name" value="UbiE/COQ5_MeTrFase_CS"/>
</dbReference>
<organism evidence="5 6">
    <name type="scientific">Dictyostelium firmibasis</name>
    <dbReference type="NCBI Taxonomy" id="79012"/>
    <lineage>
        <taxon>Eukaryota</taxon>
        <taxon>Amoebozoa</taxon>
        <taxon>Evosea</taxon>
        <taxon>Eumycetozoa</taxon>
        <taxon>Dictyostelia</taxon>
        <taxon>Dictyosteliales</taxon>
        <taxon>Dictyosteliaceae</taxon>
        <taxon>Dictyostelium</taxon>
    </lineage>
</organism>
<keyword evidence="2 4" id="KW-0808">Transferase</keyword>
<dbReference type="EMBL" id="JAVFKY010000001">
    <property type="protein sequence ID" value="KAK5583843.1"/>
    <property type="molecule type" value="Genomic_DNA"/>
</dbReference>
<keyword evidence="4" id="KW-0999">Mitochondrion inner membrane</keyword>
<sequence length="308" mass="34654">MLQSLGRSVRYLRSSIGSRLYSTNNTTNTNNTGENGNEKTHFGFKTVNKDDKESMVKEVFDNVSSNYDLMNDVMSMGIHRLWKDELINTLNPTPGSHLLDVAGGTGDISFRFLDKIKTSPNYFPNIIKNGSSETLKSSSLPSSATVFDINQSMLNEGKKRGLTKGYTDQSDPSIDWVQGNSEALPFKDDTFNCYTVSFGIRNCTNIDQVLKEAYRVLKPGGRFLCLEFSQVPNPLLRFAYDQYSFNVIPVMGQLISGDRDSYAYLVESIRKFPDQENFVQMIQDAGFKQVTYKNLTFGICSIHSGFKL</sequence>
<dbReference type="AlphaFoldDB" id="A0AAN7UBI0"/>
<dbReference type="PROSITE" id="PS51608">
    <property type="entry name" value="SAM_MT_UBIE"/>
    <property type="match status" value="1"/>
</dbReference>
<dbReference type="HAMAP" id="MF_01813">
    <property type="entry name" value="MenG_UbiE_methyltr"/>
    <property type="match status" value="1"/>
</dbReference>
<evidence type="ECO:0000256" key="1">
    <source>
        <dbReference type="ARBA" id="ARBA00022603"/>
    </source>
</evidence>
<keyword evidence="6" id="KW-1185">Reference proteome</keyword>
<evidence type="ECO:0000256" key="3">
    <source>
        <dbReference type="ARBA" id="ARBA00022691"/>
    </source>
</evidence>
<feature type="binding site" evidence="4">
    <location>
        <position position="105"/>
    </location>
    <ligand>
        <name>S-adenosyl-L-methionine</name>
        <dbReference type="ChEBI" id="CHEBI:59789"/>
    </ligand>
</feature>
<evidence type="ECO:0000256" key="2">
    <source>
        <dbReference type="ARBA" id="ARBA00022679"/>
    </source>
</evidence>
<proteinExistence type="inferred from homology"/>
<keyword evidence="4" id="KW-0472">Membrane</keyword>
<keyword evidence="3 4" id="KW-0949">S-adenosyl-L-methionine</keyword>
<dbReference type="CDD" id="cd02440">
    <property type="entry name" value="AdoMet_MTases"/>
    <property type="match status" value="1"/>
</dbReference>
<feature type="binding site" evidence="4">
    <location>
        <position position="148"/>
    </location>
    <ligand>
        <name>S-adenosyl-L-methionine</name>
        <dbReference type="ChEBI" id="CHEBI:59789"/>
    </ligand>
</feature>
<dbReference type="PANTHER" id="PTHR43591">
    <property type="entry name" value="METHYLTRANSFERASE"/>
    <property type="match status" value="1"/>
</dbReference>
<dbReference type="Proteomes" id="UP001344447">
    <property type="component" value="Unassembled WGS sequence"/>
</dbReference>
<dbReference type="SUPFAM" id="SSF53335">
    <property type="entry name" value="S-adenosyl-L-methionine-dependent methyltransferases"/>
    <property type="match status" value="1"/>
</dbReference>
<dbReference type="Pfam" id="PF01209">
    <property type="entry name" value="Ubie_methyltran"/>
    <property type="match status" value="1"/>
</dbReference>
<comment type="function">
    <text evidence="4">Methyltransferase required for the conversion of 2-polyprenyl-6-methoxy-1,4-benzoquinol (DDMQH2) to 2-polyprenyl-3-methyl-6-methoxy-1,4-benzoquinol (DMQH2).</text>
</comment>
<comment type="subunit">
    <text evidence="4">Component of a multi-subunit COQ enzyme complex.</text>
</comment>
<evidence type="ECO:0000313" key="5">
    <source>
        <dbReference type="EMBL" id="KAK5583843.1"/>
    </source>
</evidence>
<dbReference type="FunFam" id="3.40.50.150:FF:000208">
    <property type="entry name" value="2-methoxy-6-polyprenyl-1,4-benzoquinol methylase, mitochondrial"/>
    <property type="match status" value="1"/>
</dbReference>
<dbReference type="GO" id="GO:0008425">
    <property type="term" value="F:2-methoxy-6-polyprenyl-1,4-benzoquinol methyltransferase activity"/>
    <property type="evidence" value="ECO:0007669"/>
    <property type="project" value="UniProtKB-UniRule"/>
</dbReference>
<accession>A0AAN7UBI0</accession>
<dbReference type="NCBIfam" id="TIGR01934">
    <property type="entry name" value="MenG_MenH_UbiE"/>
    <property type="match status" value="1"/>
</dbReference>
<keyword evidence="4" id="KW-0496">Mitochondrion</keyword>
<gene>
    <name evidence="4" type="primary">coq5</name>
    <name evidence="5" type="ORF">RB653_005445</name>
</gene>
<comment type="similarity">
    <text evidence="4">Belongs to the class I-like SAM-binding methyltransferase superfamily. MenG/UbiE family.</text>
</comment>
<dbReference type="PROSITE" id="PS01183">
    <property type="entry name" value="UBIE_1"/>
    <property type="match status" value="1"/>
</dbReference>
<evidence type="ECO:0000313" key="6">
    <source>
        <dbReference type="Proteomes" id="UP001344447"/>
    </source>
</evidence>
<comment type="caution">
    <text evidence="5">The sequence shown here is derived from an EMBL/GenBank/DDBJ whole genome shotgun (WGS) entry which is preliminary data.</text>
</comment>
<evidence type="ECO:0000256" key="4">
    <source>
        <dbReference type="HAMAP-Rule" id="MF_03191"/>
    </source>
</evidence>
<feature type="binding site" evidence="4">
    <location>
        <position position="197"/>
    </location>
    <ligand>
        <name>S-adenosyl-L-methionine</name>
        <dbReference type="ChEBI" id="CHEBI:59789"/>
    </ligand>
</feature>
<dbReference type="InterPro" id="IPR004033">
    <property type="entry name" value="UbiE/COQ5_MeTrFase"/>
</dbReference>
<dbReference type="GO" id="GO:0032259">
    <property type="term" value="P:methylation"/>
    <property type="evidence" value="ECO:0007669"/>
    <property type="project" value="UniProtKB-KW"/>
</dbReference>
<name>A0AAN7UBI0_9MYCE</name>
<keyword evidence="4" id="KW-0831">Ubiquinone biosynthesis</keyword>
<dbReference type="InterPro" id="IPR029063">
    <property type="entry name" value="SAM-dependent_MTases_sf"/>
</dbReference>
<dbReference type="Gene3D" id="3.40.50.150">
    <property type="entry name" value="Vaccinia Virus protein VP39"/>
    <property type="match status" value="1"/>
</dbReference>
<comment type="subcellular location">
    <subcellularLocation>
        <location evidence="4">Mitochondrion inner membrane</location>
        <topology evidence="4">Peripheral membrane protein</topology>
        <orientation evidence="4">Matrix side</orientation>
    </subcellularLocation>
</comment>
<feature type="binding site" evidence="4">
    <location>
        <begin position="180"/>
        <end position="181"/>
    </location>
    <ligand>
        <name>S-adenosyl-L-methionine</name>
        <dbReference type="ChEBI" id="CHEBI:59789"/>
    </ligand>
</feature>
<protein>
    <recommendedName>
        <fullName evidence="4">2-methoxy-6-polyprenyl-1,4-benzoquinol methylase, mitochondrial</fullName>
        <ecNumber evidence="4">2.1.1.201</ecNumber>
    </recommendedName>
    <alternativeName>
        <fullName evidence="4">Ubiquinone biosynthesis methyltransferase COQ5</fullName>
    </alternativeName>
</protein>
<dbReference type="GO" id="GO:0031314">
    <property type="term" value="C:extrinsic component of mitochondrial inner membrane"/>
    <property type="evidence" value="ECO:0007669"/>
    <property type="project" value="UniProtKB-UniRule"/>
</dbReference>